<protein>
    <submittedName>
        <fullName evidence="2">Uncharacterized protein</fullName>
    </submittedName>
</protein>
<organism evidence="2">
    <name type="scientific">Cacopsylla melanoneura</name>
    <dbReference type="NCBI Taxonomy" id="428564"/>
    <lineage>
        <taxon>Eukaryota</taxon>
        <taxon>Metazoa</taxon>
        <taxon>Ecdysozoa</taxon>
        <taxon>Arthropoda</taxon>
        <taxon>Hexapoda</taxon>
        <taxon>Insecta</taxon>
        <taxon>Pterygota</taxon>
        <taxon>Neoptera</taxon>
        <taxon>Paraneoptera</taxon>
        <taxon>Hemiptera</taxon>
        <taxon>Sternorrhyncha</taxon>
        <taxon>Psylloidea</taxon>
        <taxon>Psyllidae</taxon>
        <taxon>Psyllinae</taxon>
        <taxon>Cacopsylla</taxon>
    </lineage>
</organism>
<evidence type="ECO:0000313" key="2">
    <source>
        <dbReference type="EMBL" id="CAG6732656.1"/>
    </source>
</evidence>
<name>A0A8D9DX88_9HEMI</name>
<evidence type="ECO:0000256" key="1">
    <source>
        <dbReference type="SAM" id="MobiDB-lite"/>
    </source>
</evidence>
<reference evidence="2" key="1">
    <citation type="submission" date="2021-05" db="EMBL/GenBank/DDBJ databases">
        <authorList>
            <person name="Alioto T."/>
            <person name="Alioto T."/>
            <person name="Gomez Garrido J."/>
        </authorList>
    </citation>
    <scope>NUCLEOTIDE SEQUENCE</scope>
</reference>
<dbReference type="AlphaFoldDB" id="A0A8D9DX88"/>
<proteinExistence type="predicted"/>
<feature type="region of interest" description="Disordered" evidence="1">
    <location>
        <begin position="30"/>
        <end position="54"/>
    </location>
</feature>
<accession>A0A8D9DX88</accession>
<dbReference type="EMBL" id="HBUF01387486">
    <property type="protein sequence ID" value="CAG6732656.1"/>
    <property type="molecule type" value="Transcribed_RNA"/>
</dbReference>
<sequence>MTTDEFEPNNLCHHCKSAEFGVLKLLGTGTRSERDGRRGPGLNRTGPRSEWDWQQLGPLTSRKISTMISPMFVKVLSAKSFNRKSLKVGTESSSQEDIFPF</sequence>